<evidence type="ECO:0000256" key="1">
    <source>
        <dbReference type="SAM" id="SignalP"/>
    </source>
</evidence>
<evidence type="ECO:0008006" key="4">
    <source>
        <dbReference type="Google" id="ProtNLM"/>
    </source>
</evidence>
<dbReference type="eggNOG" id="ENOG5032CTX">
    <property type="taxonomic scope" value="Bacteria"/>
</dbReference>
<gene>
    <name evidence="2" type="ORF">EBAPG3_004810</name>
</gene>
<dbReference type="Proteomes" id="UP000012179">
    <property type="component" value="Chromosome"/>
</dbReference>
<organism evidence="2 3">
    <name type="scientific">Nitrosospira lacus</name>
    <dbReference type="NCBI Taxonomy" id="1288494"/>
    <lineage>
        <taxon>Bacteria</taxon>
        <taxon>Pseudomonadati</taxon>
        <taxon>Pseudomonadota</taxon>
        <taxon>Betaproteobacteria</taxon>
        <taxon>Nitrosomonadales</taxon>
        <taxon>Nitrosomonadaceae</taxon>
        <taxon>Nitrosospira</taxon>
    </lineage>
</organism>
<dbReference type="OrthoDB" id="8536404at2"/>
<dbReference type="AlphaFoldDB" id="A0A1W6SN00"/>
<name>A0A1W6SN00_9PROT</name>
<evidence type="ECO:0000313" key="2">
    <source>
        <dbReference type="EMBL" id="ARO87142.1"/>
    </source>
</evidence>
<keyword evidence="1" id="KW-0732">Signal</keyword>
<accession>A0A1W6SN00</accession>
<sequence>MQKILLSLFLLSIASVAGAAENNIRPGLWEVTTTSMLLALVPQIPPDQMQQLTNLAKQYGLDMPQIQNGAATSKICITQQMADEKIPSYFHQNQTGCSFKNAVRTENSYTMDLVCTNPQLKGNGRAEGTFMTPESFSGWTIFKGTVQDRPVNEQADTSGRWISASCETVKPPR</sequence>
<evidence type="ECO:0000313" key="3">
    <source>
        <dbReference type="Proteomes" id="UP000012179"/>
    </source>
</evidence>
<feature type="chain" id="PRO_5010867290" description="DUF3617 domain-containing protein" evidence="1">
    <location>
        <begin position="20"/>
        <end position="173"/>
    </location>
</feature>
<dbReference type="KEGG" id="nlc:EBAPG3_004810"/>
<proteinExistence type="predicted"/>
<dbReference type="Pfam" id="PF12276">
    <property type="entry name" value="DUF3617"/>
    <property type="match status" value="1"/>
</dbReference>
<feature type="signal peptide" evidence="1">
    <location>
        <begin position="1"/>
        <end position="19"/>
    </location>
</feature>
<dbReference type="InterPro" id="IPR022061">
    <property type="entry name" value="DUF3617"/>
</dbReference>
<reference evidence="2 3" key="1">
    <citation type="journal article" date="2015" name="Int. J. Syst. Evol. Microbiol.">
        <title>Nitrosospira lacus sp. nov., a psychrotolerant, ammonia-oxidizing bacterium from sandy lake sediment.</title>
        <authorList>
            <person name="Urakawa H."/>
            <person name="Garcia J.C."/>
            <person name="Nielsen J.L."/>
            <person name="Le V.Q."/>
            <person name="Kozlowski J.A."/>
            <person name="Stein L.Y."/>
            <person name="Lim C.K."/>
            <person name="Pommerening-Roser A."/>
            <person name="Martens-Habbena W."/>
            <person name="Stahl D.A."/>
            <person name="Klotz M.G."/>
        </authorList>
    </citation>
    <scope>NUCLEOTIDE SEQUENCE [LARGE SCALE GENOMIC DNA]</scope>
    <source>
        <strain evidence="2 3">APG3</strain>
    </source>
</reference>
<dbReference type="EMBL" id="CP021106">
    <property type="protein sequence ID" value="ARO87142.1"/>
    <property type="molecule type" value="Genomic_DNA"/>
</dbReference>
<protein>
    <recommendedName>
        <fullName evidence="4">DUF3617 domain-containing protein</fullName>
    </recommendedName>
</protein>
<keyword evidence="3" id="KW-1185">Reference proteome</keyword>
<dbReference type="RefSeq" id="WP_051048889.1">
    <property type="nucleotide sequence ID" value="NZ_CP021106.3"/>
</dbReference>